<evidence type="ECO:0000313" key="5">
    <source>
        <dbReference type="EMBL" id="AKJ01101.1"/>
    </source>
</evidence>
<dbReference type="Proteomes" id="UP000035579">
    <property type="component" value="Chromosome"/>
</dbReference>
<proteinExistence type="predicted"/>
<feature type="domain" description="vWA-MoxR associated protein middle region 0" evidence="2">
    <location>
        <begin position="140"/>
        <end position="198"/>
    </location>
</feature>
<gene>
    <name evidence="5" type="ORF">AA314_02727</name>
    <name evidence="6" type="ORF">ATI61_114190</name>
</gene>
<dbReference type="InterPro" id="IPR045450">
    <property type="entry name" value="VMAP_C"/>
</dbReference>
<evidence type="ECO:0000259" key="3">
    <source>
        <dbReference type="Pfam" id="PF19955"/>
    </source>
</evidence>
<evidence type="ECO:0000259" key="2">
    <source>
        <dbReference type="Pfam" id="PF19916"/>
    </source>
</evidence>
<dbReference type="AlphaFoldDB" id="A0AAC8Q5U8"/>
<dbReference type="Pfam" id="PF20028">
    <property type="entry name" value="VMAP-C"/>
    <property type="match status" value="1"/>
</dbReference>
<dbReference type="EMBL" id="QUMU01000014">
    <property type="protein sequence ID" value="REG24582.1"/>
    <property type="molecule type" value="Genomic_DNA"/>
</dbReference>
<feature type="region of interest" description="Disordered" evidence="1">
    <location>
        <begin position="461"/>
        <end position="481"/>
    </location>
</feature>
<dbReference type="InterPro" id="IPR045430">
    <property type="entry name" value="EAD1"/>
</dbReference>
<organism evidence="5 7">
    <name type="scientific">Archangium gephyra</name>
    <dbReference type="NCBI Taxonomy" id="48"/>
    <lineage>
        <taxon>Bacteria</taxon>
        <taxon>Pseudomonadati</taxon>
        <taxon>Myxococcota</taxon>
        <taxon>Myxococcia</taxon>
        <taxon>Myxococcales</taxon>
        <taxon>Cystobacterineae</taxon>
        <taxon>Archangiaceae</taxon>
        <taxon>Archangium</taxon>
    </lineage>
</organism>
<evidence type="ECO:0000313" key="6">
    <source>
        <dbReference type="EMBL" id="REG24582.1"/>
    </source>
</evidence>
<feature type="domain" description="Effector-associated" evidence="3">
    <location>
        <begin position="5"/>
        <end position="89"/>
    </location>
</feature>
<protein>
    <submittedName>
        <fullName evidence="5">Uncharacterized protein</fullName>
    </submittedName>
</protein>
<dbReference type="EMBL" id="CP011509">
    <property type="protein sequence ID" value="AKJ01101.1"/>
    <property type="molecule type" value="Genomic_DNA"/>
</dbReference>
<dbReference type="InterPro" id="IPR045555">
    <property type="entry name" value="VMAP-M0"/>
</dbReference>
<dbReference type="Pfam" id="PF19916">
    <property type="entry name" value="VMAP-M0"/>
    <property type="match status" value="1"/>
</dbReference>
<evidence type="ECO:0000256" key="1">
    <source>
        <dbReference type="SAM" id="MobiDB-lite"/>
    </source>
</evidence>
<evidence type="ECO:0000313" key="7">
    <source>
        <dbReference type="Proteomes" id="UP000035579"/>
    </source>
</evidence>
<reference evidence="5 7" key="1">
    <citation type="submission" date="2015-05" db="EMBL/GenBank/DDBJ databases">
        <title>Genome assembly of Archangium gephyra DSM 2261.</title>
        <authorList>
            <person name="Sharma G."/>
            <person name="Subramanian S."/>
        </authorList>
    </citation>
    <scope>NUCLEOTIDE SEQUENCE [LARGE SCALE GENOMIC DNA]</scope>
    <source>
        <strain evidence="5 7">DSM 2261</strain>
    </source>
</reference>
<name>A0AAC8Q5U8_9BACT</name>
<dbReference type="RefSeq" id="WP_047855766.1">
    <property type="nucleotide sequence ID" value="NZ_CP011509.1"/>
</dbReference>
<accession>A0AAC8Q5U8</accession>
<keyword evidence="8" id="KW-1185">Reference proteome</keyword>
<dbReference type="Proteomes" id="UP000256345">
    <property type="component" value="Unassembled WGS sequence"/>
</dbReference>
<dbReference type="Pfam" id="PF19955">
    <property type="entry name" value="EAD1"/>
    <property type="match status" value="1"/>
</dbReference>
<sequence length="481" mass="54739">MDLVLDGAQLKDFADALGEAFPSWDALKQLIRYRLGLQLNRFAAESGLDKTIAALLDRAESQGWLVLLLRQARRENPGNAALLKLEKELLPLFTTEQLQQLEKLVEKAPLESRQLEQLAKLSAPPGWILPPALGVENRPTMTFARLVDSLSSAQAQTAGPHPLLLFIQQLAREVGGTTARQLQTWLPEEAKATALPSSAKKPRPHTLRLFVKCESKKSDAGLPEDELFVTVWLWSMDEDQKPLSPIPERILDRTPTTLGKLPELLVQVLHEPKVTFALWQAQDRMTIEVCLRHKLLSQNVDAWPLTLGEEEDRVRLGFQYPLVVRPFERLYEARWRGWGLWRNKWEQLKQHQGMPEESPVEWVLPRDMGENLAERLGHTRILCVVIPARCESKLLQRSVDAGAPAVLTLRREDVTQEKAKRYFKKLLEGRLIELPERVHKARQQPSRPLVLEEHITLLWDDPDRLPPDAENESVLTAPTVG</sequence>
<feature type="domain" description="vWA-MoxR associated protein C-terminal" evidence="4">
    <location>
        <begin position="227"/>
        <end position="462"/>
    </location>
</feature>
<reference evidence="6 8" key="2">
    <citation type="submission" date="2018-08" db="EMBL/GenBank/DDBJ databases">
        <title>Genomic Encyclopedia of Archaeal and Bacterial Type Strains, Phase II (KMG-II): from individual species to whole genera.</title>
        <authorList>
            <person name="Goeker M."/>
        </authorList>
    </citation>
    <scope>NUCLEOTIDE SEQUENCE [LARGE SCALE GENOMIC DNA]</scope>
    <source>
        <strain evidence="6 8">DSM 2261</strain>
    </source>
</reference>
<dbReference type="KEGG" id="age:AA314_02727"/>
<evidence type="ECO:0000259" key="4">
    <source>
        <dbReference type="Pfam" id="PF20028"/>
    </source>
</evidence>
<evidence type="ECO:0000313" key="8">
    <source>
        <dbReference type="Proteomes" id="UP000256345"/>
    </source>
</evidence>